<keyword evidence="2" id="KW-0547">Nucleotide-binding</keyword>
<dbReference type="GO" id="GO:0005525">
    <property type="term" value="F:GTP binding"/>
    <property type="evidence" value="ECO:0007669"/>
    <property type="project" value="UniProtKB-KW"/>
</dbReference>
<dbReference type="KEGG" id="sasa:106568936"/>
<dbReference type="PANTHER" id="PTHR10903:SF107">
    <property type="entry name" value="GTPASE IMAP FAMILY MEMBER 4-LIKE-RELATED"/>
    <property type="match status" value="1"/>
</dbReference>
<keyword evidence="5" id="KW-1185">Reference proteome</keyword>
<dbReference type="InterPro" id="IPR027417">
    <property type="entry name" value="P-loop_NTPase"/>
</dbReference>
<dbReference type="GeneID" id="106568936"/>
<gene>
    <name evidence="6" type="primary">LOC106568936</name>
</gene>
<evidence type="ECO:0000313" key="6">
    <source>
        <dbReference type="RefSeq" id="XP_013995258.1"/>
    </source>
</evidence>
<evidence type="ECO:0000259" key="4">
    <source>
        <dbReference type="PROSITE" id="PS51720"/>
    </source>
</evidence>
<comment type="similarity">
    <text evidence="1">Belongs to the TRAFAC class TrmE-Era-EngA-EngB-Septin-like GTPase superfamily. AIG1/Toc34/Toc159-like paraseptin GTPase family. IAN subfamily.</text>
</comment>
<proteinExistence type="inferred from homology"/>
<dbReference type="RefSeq" id="XP_013995258.1">
    <property type="nucleotide sequence ID" value="XM_014139783.2"/>
</dbReference>
<feature type="domain" description="AIG1-type G" evidence="4">
    <location>
        <begin position="15"/>
        <end position="218"/>
    </location>
</feature>
<reference evidence="6" key="1">
    <citation type="submission" date="2025-08" db="UniProtKB">
        <authorList>
            <consortium name="RefSeq"/>
        </authorList>
    </citation>
    <scope>IDENTIFICATION</scope>
</reference>
<dbReference type="PROSITE" id="PS51720">
    <property type="entry name" value="G_AIG1"/>
    <property type="match status" value="1"/>
</dbReference>
<dbReference type="Pfam" id="PF04548">
    <property type="entry name" value="AIG1"/>
    <property type="match status" value="1"/>
</dbReference>
<sequence>MGSWSSPENGADTDTSDVRLLLVGPKRTGKSSCGNTMLGRKAFDTRGGGPSTAASGTAAGHDVTVIDARGWGFSEDSVPREEKKELLRALSLCGPGPHIVLLVIPLLDFTEMERQAVERRMEVMTSSVWRHTMVLFTFGDRLKGRGRSLEQHIQSGGLALQWLMEKCRYRCHVLDNKEGQWEGKEGRGQVEALVSRVKDMLQENGGWHFSLHMYHRLEEDWSRREQELRERMEGEREMKIERERMREIVEERQGQEEWETQRAIGRGERSVVKMVTPYEPGRGQRQAFCTIRRHLA</sequence>
<name>A0A1S3LW97_SALSA</name>
<keyword evidence="3" id="KW-0342">GTP-binding</keyword>
<accession>A0A1S3LW97</accession>
<protein>
    <submittedName>
        <fullName evidence="6">GTPase IMAP family member 7</fullName>
    </submittedName>
</protein>
<dbReference type="InterPro" id="IPR045058">
    <property type="entry name" value="GIMA/IAN/Toc"/>
</dbReference>
<evidence type="ECO:0000256" key="1">
    <source>
        <dbReference type="ARBA" id="ARBA00008535"/>
    </source>
</evidence>
<dbReference type="Bgee" id="ENSSSAG00000073812">
    <property type="expression patterns" value="Expressed in hindgut and 9 other cell types or tissues"/>
</dbReference>
<dbReference type="PaxDb" id="8030-ENSSSAP00000098388"/>
<organism evidence="5 6">
    <name type="scientific">Salmo salar</name>
    <name type="common">Atlantic salmon</name>
    <dbReference type="NCBI Taxonomy" id="8030"/>
    <lineage>
        <taxon>Eukaryota</taxon>
        <taxon>Metazoa</taxon>
        <taxon>Chordata</taxon>
        <taxon>Craniata</taxon>
        <taxon>Vertebrata</taxon>
        <taxon>Euteleostomi</taxon>
        <taxon>Actinopterygii</taxon>
        <taxon>Neopterygii</taxon>
        <taxon>Teleostei</taxon>
        <taxon>Protacanthopterygii</taxon>
        <taxon>Salmoniformes</taxon>
        <taxon>Salmonidae</taxon>
        <taxon>Salmoninae</taxon>
        <taxon>Salmo</taxon>
    </lineage>
</organism>
<dbReference type="Proteomes" id="UP001652741">
    <property type="component" value="Chromosome ssa14"/>
</dbReference>
<dbReference type="OrthoDB" id="8954335at2759"/>
<dbReference type="InterPro" id="IPR006703">
    <property type="entry name" value="G_AIG1"/>
</dbReference>
<evidence type="ECO:0000256" key="3">
    <source>
        <dbReference type="ARBA" id="ARBA00023134"/>
    </source>
</evidence>
<dbReference type="OMA" id="NNCINDW"/>
<evidence type="ECO:0000256" key="2">
    <source>
        <dbReference type="ARBA" id="ARBA00022741"/>
    </source>
</evidence>
<dbReference type="SUPFAM" id="SSF52540">
    <property type="entry name" value="P-loop containing nucleoside triphosphate hydrolases"/>
    <property type="match status" value="1"/>
</dbReference>
<evidence type="ECO:0000313" key="5">
    <source>
        <dbReference type="Proteomes" id="UP001652741"/>
    </source>
</evidence>
<dbReference type="AlphaFoldDB" id="A0A1S3LW97"/>
<dbReference type="Gene3D" id="3.40.50.300">
    <property type="entry name" value="P-loop containing nucleotide triphosphate hydrolases"/>
    <property type="match status" value="1"/>
</dbReference>
<dbReference type="PANTHER" id="PTHR10903">
    <property type="entry name" value="GTPASE, IMAP FAMILY MEMBER-RELATED"/>
    <property type="match status" value="1"/>
</dbReference>
<dbReference type="FunFam" id="3.40.50.300:FF:001809">
    <property type="entry name" value="Si:ch1073-365p7.2"/>
    <property type="match status" value="1"/>
</dbReference>